<organism evidence="3 4">
    <name type="scientific">Stereum hirsutum (strain FP-91666)</name>
    <name type="common">White-rot fungus</name>
    <dbReference type="NCBI Taxonomy" id="721885"/>
    <lineage>
        <taxon>Eukaryota</taxon>
        <taxon>Fungi</taxon>
        <taxon>Dikarya</taxon>
        <taxon>Basidiomycota</taxon>
        <taxon>Agaricomycotina</taxon>
        <taxon>Agaricomycetes</taxon>
        <taxon>Russulales</taxon>
        <taxon>Stereaceae</taxon>
        <taxon>Stereum</taxon>
    </lineage>
</organism>
<evidence type="ECO:0000256" key="1">
    <source>
        <dbReference type="SAM" id="MobiDB-lite"/>
    </source>
</evidence>
<dbReference type="GO" id="GO:0030466">
    <property type="term" value="P:silent mating-type cassette heterochromatin formation"/>
    <property type="evidence" value="ECO:0007669"/>
    <property type="project" value="TreeGrafter"/>
</dbReference>
<feature type="region of interest" description="Disordered" evidence="1">
    <location>
        <begin position="155"/>
        <end position="179"/>
    </location>
</feature>
<gene>
    <name evidence="3" type="ORF">STEHIDRAFT_135646</name>
</gene>
<proteinExistence type="predicted"/>
<dbReference type="InterPro" id="IPR031915">
    <property type="entry name" value="Clr2_N"/>
</dbReference>
<dbReference type="KEGG" id="shs:STEHIDRAFT_135646"/>
<dbReference type="AlphaFoldDB" id="R7RWH2"/>
<feature type="region of interest" description="Disordered" evidence="1">
    <location>
        <begin position="1"/>
        <end position="51"/>
    </location>
</feature>
<evidence type="ECO:0000313" key="4">
    <source>
        <dbReference type="Proteomes" id="UP000053927"/>
    </source>
</evidence>
<sequence length="397" mass="43902">MPKIKQEPRQAVIPRARPYPNPQTIADSQPHASTSRLAPSQDVSSDNESKPDVKSAYFDIRTHGGHILRSTTSHLTATCTLRPSSPPISTTWLGRDSDEDTPLYGRSGSCDTYEVLNNRIRIKLTDASKENVPDRHPIGQQAYLEMKKIIAEESSLEGDEAAAGGSGSPEGDEEKRVDQTKVIVKGKTRKRDQTGKYYERIVKDDPSSVYWRKEIGKYLAVEVLGMAKPKVKALKNLEDEPVEPDWILDDFPEDYVLYRLVDPDPPKGRTGNDKYLFGAVAGVLQPNYFDSPFEFVLHAAWLMRGAPLNPGGSRRCDCNHCGTRGQATISHDLKNKRRTILGMELLPPLQPKKTRGRGVKPLRTGMSRQKAEGSSGRAKRRDASIRVVAVGASGASS</sequence>
<dbReference type="GO" id="GO:0070824">
    <property type="term" value="C:SHREC complex"/>
    <property type="evidence" value="ECO:0007669"/>
    <property type="project" value="InterPro"/>
</dbReference>
<reference evidence="4" key="1">
    <citation type="journal article" date="2012" name="Science">
        <title>The Paleozoic origin of enzymatic lignin decomposition reconstructed from 31 fungal genomes.</title>
        <authorList>
            <person name="Floudas D."/>
            <person name="Binder M."/>
            <person name="Riley R."/>
            <person name="Barry K."/>
            <person name="Blanchette R.A."/>
            <person name="Henrissat B."/>
            <person name="Martinez A.T."/>
            <person name="Otillar R."/>
            <person name="Spatafora J.W."/>
            <person name="Yadav J.S."/>
            <person name="Aerts A."/>
            <person name="Benoit I."/>
            <person name="Boyd A."/>
            <person name="Carlson A."/>
            <person name="Copeland A."/>
            <person name="Coutinho P.M."/>
            <person name="de Vries R.P."/>
            <person name="Ferreira P."/>
            <person name="Findley K."/>
            <person name="Foster B."/>
            <person name="Gaskell J."/>
            <person name="Glotzer D."/>
            <person name="Gorecki P."/>
            <person name="Heitman J."/>
            <person name="Hesse C."/>
            <person name="Hori C."/>
            <person name="Igarashi K."/>
            <person name="Jurgens J.A."/>
            <person name="Kallen N."/>
            <person name="Kersten P."/>
            <person name="Kohler A."/>
            <person name="Kuees U."/>
            <person name="Kumar T.K.A."/>
            <person name="Kuo A."/>
            <person name="LaButti K."/>
            <person name="Larrondo L.F."/>
            <person name="Lindquist E."/>
            <person name="Ling A."/>
            <person name="Lombard V."/>
            <person name="Lucas S."/>
            <person name="Lundell T."/>
            <person name="Martin R."/>
            <person name="McLaughlin D.J."/>
            <person name="Morgenstern I."/>
            <person name="Morin E."/>
            <person name="Murat C."/>
            <person name="Nagy L.G."/>
            <person name="Nolan M."/>
            <person name="Ohm R.A."/>
            <person name="Patyshakuliyeva A."/>
            <person name="Rokas A."/>
            <person name="Ruiz-Duenas F.J."/>
            <person name="Sabat G."/>
            <person name="Salamov A."/>
            <person name="Samejima M."/>
            <person name="Schmutz J."/>
            <person name="Slot J.C."/>
            <person name="St John F."/>
            <person name="Stenlid J."/>
            <person name="Sun H."/>
            <person name="Sun S."/>
            <person name="Syed K."/>
            <person name="Tsang A."/>
            <person name="Wiebenga A."/>
            <person name="Young D."/>
            <person name="Pisabarro A."/>
            <person name="Eastwood D.C."/>
            <person name="Martin F."/>
            <person name="Cullen D."/>
            <person name="Grigoriev I.V."/>
            <person name="Hibbett D.S."/>
        </authorList>
    </citation>
    <scope>NUCLEOTIDE SEQUENCE [LARGE SCALE GENOMIC DNA]</scope>
    <source>
        <strain evidence="4">FP-91666</strain>
    </source>
</reference>
<evidence type="ECO:0000313" key="3">
    <source>
        <dbReference type="EMBL" id="EIM79659.1"/>
    </source>
</evidence>
<dbReference type="RefSeq" id="XP_007311233.1">
    <property type="nucleotide sequence ID" value="XM_007311171.1"/>
</dbReference>
<dbReference type="Pfam" id="PF16761">
    <property type="entry name" value="Clr2_transil"/>
    <property type="match status" value="1"/>
</dbReference>
<keyword evidence="4" id="KW-1185">Reference proteome</keyword>
<dbReference type="InterPro" id="IPR038986">
    <property type="entry name" value="Clr2"/>
</dbReference>
<dbReference type="PANTHER" id="PTHR38046:SF1">
    <property type="entry name" value="CRYPTIC LOCI REGULATOR 2"/>
    <property type="match status" value="1"/>
</dbReference>
<dbReference type="OrthoDB" id="2421327at2759"/>
<dbReference type="PANTHER" id="PTHR38046">
    <property type="entry name" value="CRYPTIC LOCI REGULATOR 2"/>
    <property type="match status" value="1"/>
</dbReference>
<dbReference type="Proteomes" id="UP000053927">
    <property type="component" value="Unassembled WGS sequence"/>
</dbReference>
<accession>R7RWH2</accession>
<feature type="domain" description="Cryptic loci regulator 2 N-terminal" evidence="2">
    <location>
        <begin position="246"/>
        <end position="321"/>
    </location>
</feature>
<dbReference type="GO" id="GO:0033553">
    <property type="term" value="C:rDNA heterochromatin"/>
    <property type="evidence" value="ECO:0007669"/>
    <property type="project" value="TreeGrafter"/>
</dbReference>
<dbReference type="GO" id="GO:0031934">
    <property type="term" value="C:mating-type region heterochromatin"/>
    <property type="evidence" value="ECO:0007669"/>
    <property type="project" value="TreeGrafter"/>
</dbReference>
<feature type="compositionally biased region" description="Polar residues" evidence="1">
    <location>
        <begin position="22"/>
        <end position="46"/>
    </location>
</feature>
<dbReference type="GeneID" id="18798458"/>
<protein>
    <recommendedName>
        <fullName evidence="2">Cryptic loci regulator 2 N-terminal domain-containing protein</fullName>
    </recommendedName>
</protein>
<feature type="region of interest" description="Disordered" evidence="1">
    <location>
        <begin position="348"/>
        <end position="384"/>
    </location>
</feature>
<evidence type="ECO:0000259" key="2">
    <source>
        <dbReference type="Pfam" id="PF16761"/>
    </source>
</evidence>
<dbReference type="EMBL" id="JH687402">
    <property type="protein sequence ID" value="EIM79659.1"/>
    <property type="molecule type" value="Genomic_DNA"/>
</dbReference>
<name>R7RWH2_STEHR</name>